<keyword evidence="2" id="KW-1185">Reference proteome</keyword>
<name>A0ACC2NKQ0_9HYME</name>
<sequence>MECEEELWVEGSPNGLDGAAEDAEKFEKELAQKQDEEKTGANLVDVATQTQSTLETETNIQQNEEVVAGTSDTNRSERLSSLLSDDDDDDDSEDEPQIVFQDLSNVPFQSEFMREREKLYARLGLSIEPVGGWKRSCSCEMEKASKKGKSE</sequence>
<accession>A0ACC2NKQ0</accession>
<protein>
    <submittedName>
        <fullName evidence="1">Uncharacterized protein</fullName>
    </submittedName>
</protein>
<evidence type="ECO:0000313" key="2">
    <source>
        <dbReference type="Proteomes" id="UP001239111"/>
    </source>
</evidence>
<organism evidence="1 2">
    <name type="scientific">Eretmocerus hayati</name>
    <dbReference type="NCBI Taxonomy" id="131215"/>
    <lineage>
        <taxon>Eukaryota</taxon>
        <taxon>Metazoa</taxon>
        <taxon>Ecdysozoa</taxon>
        <taxon>Arthropoda</taxon>
        <taxon>Hexapoda</taxon>
        <taxon>Insecta</taxon>
        <taxon>Pterygota</taxon>
        <taxon>Neoptera</taxon>
        <taxon>Endopterygota</taxon>
        <taxon>Hymenoptera</taxon>
        <taxon>Apocrita</taxon>
        <taxon>Proctotrupomorpha</taxon>
        <taxon>Chalcidoidea</taxon>
        <taxon>Aphelinidae</taxon>
        <taxon>Aphelininae</taxon>
        <taxon>Eretmocerus</taxon>
    </lineage>
</organism>
<dbReference type="EMBL" id="CM056743">
    <property type="protein sequence ID" value="KAJ8671676.1"/>
    <property type="molecule type" value="Genomic_DNA"/>
</dbReference>
<dbReference type="Proteomes" id="UP001239111">
    <property type="component" value="Chromosome 3"/>
</dbReference>
<evidence type="ECO:0000313" key="1">
    <source>
        <dbReference type="EMBL" id="KAJ8671676.1"/>
    </source>
</evidence>
<comment type="caution">
    <text evidence="1">The sequence shown here is derived from an EMBL/GenBank/DDBJ whole genome shotgun (WGS) entry which is preliminary data.</text>
</comment>
<proteinExistence type="predicted"/>
<gene>
    <name evidence="1" type="ORF">QAD02_002935</name>
</gene>
<reference evidence="1" key="1">
    <citation type="submission" date="2023-04" db="EMBL/GenBank/DDBJ databases">
        <title>A chromosome-level genome assembly of the parasitoid wasp Eretmocerus hayati.</title>
        <authorList>
            <person name="Zhong Y."/>
            <person name="Liu S."/>
            <person name="Liu Y."/>
        </authorList>
    </citation>
    <scope>NUCLEOTIDE SEQUENCE</scope>
    <source>
        <strain evidence="1">ZJU_SS_LIU_2023</strain>
    </source>
</reference>